<dbReference type="Proteomes" id="UP000516028">
    <property type="component" value="Chromosome"/>
</dbReference>
<dbReference type="Gene3D" id="1.10.10.60">
    <property type="entry name" value="Homeodomain-like"/>
    <property type="match status" value="1"/>
</dbReference>
<dbReference type="PROSITE" id="PS01124">
    <property type="entry name" value="HTH_ARAC_FAMILY_2"/>
    <property type="match status" value="1"/>
</dbReference>
<organism evidence="5 6">
    <name type="scientific">Diaphorobacter aerolatus</name>
    <dbReference type="NCBI Taxonomy" id="1288495"/>
    <lineage>
        <taxon>Bacteria</taxon>
        <taxon>Pseudomonadati</taxon>
        <taxon>Pseudomonadota</taxon>
        <taxon>Betaproteobacteria</taxon>
        <taxon>Burkholderiales</taxon>
        <taxon>Comamonadaceae</taxon>
        <taxon>Diaphorobacter</taxon>
    </lineage>
</organism>
<evidence type="ECO:0000256" key="3">
    <source>
        <dbReference type="ARBA" id="ARBA00023163"/>
    </source>
</evidence>
<protein>
    <submittedName>
        <fullName evidence="5">Helix-turn-helix transcriptional regulator</fullName>
    </submittedName>
</protein>
<dbReference type="RefSeq" id="WP_187723608.1">
    <property type="nucleotide sequence ID" value="NZ_CP060783.1"/>
</dbReference>
<name>A0A7H0GI12_9BURK</name>
<reference evidence="5 6" key="1">
    <citation type="submission" date="2020-08" db="EMBL/GenBank/DDBJ databases">
        <title>Genome sequence of Diaphorobacter aerolatus KACC 16536T.</title>
        <authorList>
            <person name="Hyun D.-W."/>
            <person name="Bae J.-W."/>
        </authorList>
    </citation>
    <scope>NUCLEOTIDE SEQUENCE [LARGE SCALE GENOMIC DNA]</scope>
    <source>
        <strain evidence="5 6">KACC 16536</strain>
    </source>
</reference>
<dbReference type="Pfam" id="PF12833">
    <property type="entry name" value="HTH_18"/>
    <property type="match status" value="1"/>
</dbReference>
<dbReference type="InterPro" id="IPR018060">
    <property type="entry name" value="HTH_AraC"/>
</dbReference>
<dbReference type="EMBL" id="CP060783">
    <property type="protein sequence ID" value="QNP47928.1"/>
    <property type="molecule type" value="Genomic_DNA"/>
</dbReference>
<dbReference type="PANTHER" id="PTHR46796:SF7">
    <property type="entry name" value="ARAC FAMILY TRANSCRIPTIONAL REGULATOR"/>
    <property type="match status" value="1"/>
</dbReference>
<keyword evidence="3" id="KW-0804">Transcription</keyword>
<sequence>MFFNPCEILMPQRVEILPTALLNNSHCTVCVVADVNLLIHKRLRRDLHDVGVFIRVPLLLYVRQGRQDIRDHLGNSQTVQAGHLVYFPKGVYAVSDFTVGDQAPFEALIAAFSPALLQRQRLETRSVRATASFATHSTSMADAHKCLVCPATEPVAEFMTSVVAIYGQGRYADRSALALLKLEELLHLIDADPRLRPLSEALASDGANERSTDIASMMEAHWQYDLRIEDYAALCGCSESTFTRRFKTLYQESPKQWLVRRRMQAAHQLLQDGRTSIQDAALFAGYESVSHFISTYKKQFQSTPKKIQKQNLSA</sequence>
<dbReference type="SUPFAM" id="SSF46689">
    <property type="entry name" value="Homeodomain-like"/>
    <property type="match status" value="2"/>
</dbReference>
<evidence type="ECO:0000256" key="1">
    <source>
        <dbReference type="ARBA" id="ARBA00023015"/>
    </source>
</evidence>
<dbReference type="KEGG" id="daer:H9K75_17670"/>
<dbReference type="InterPro" id="IPR054015">
    <property type="entry name" value="ExsA-like_N"/>
</dbReference>
<dbReference type="GO" id="GO:0043565">
    <property type="term" value="F:sequence-specific DNA binding"/>
    <property type="evidence" value="ECO:0007669"/>
    <property type="project" value="InterPro"/>
</dbReference>
<evidence type="ECO:0000256" key="2">
    <source>
        <dbReference type="ARBA" id="ARBA00023125"/>
    </source>
</evidence>
<dbReference type="AlphaFoldDB" id="A0A7H0GI12"/>
<accession>A0A7H0GI12</accession>
<gene>
    <name evidence="5" type="ORF">H9K75_17670</name>
</gene>
<proteinExistence type="predicted"/>
<keyword evidence="6" id="KW-1185">Reference proteome</keyword>
<evidence type="ECO:0000313" key="6">
    <source>
        <dbReference type="Proteomes" id="UP000516028"/>
    </source>
</evidence>
<dbReference type="InterPro" id="IPR050204">
    <property type="entry name" value="AraC_XylS_family_regulators"/>
</dbReference>
<dbReference type="GO" id="GO:0003700">
    <property type="term" value="F:DNA-binding transcription factor activity"/>
    <property type="evidence" value="ECO:0007669"/>
    <property type="project" value="InterPro"/>
</dbReference>
<dbReference type="InterPro" id="IPR009057">
    <property type="entry name" value="Homeodomain-like_sf"/>
</dbReference>
<feature type="domain" description="HTH araC/xylS-type" evidence="4">
    <location>
        <begin position="212"/>
        <end position="310"/>
    </location>
</feature>
<evidence type="ECO:0000259" key="4">
    <source>
        <dbReference type="PROSITE" id="PS01124"/>
    </source>
</evidence>
<evidence type="ECO:0000313" key="5">
    <source>
        <dbReference type="EMBL" id="QNP47928.1"/>
    </source>
</evidence>
<keyword evidence="2" id="KW-0238">DNA-binding</keyword>
<dbReference type="Pfam" id="PF22200">
    <property type="entry name" value="ExsA_N"/>
    <property type="match status" value="1"/>
</dbReference>
<dbReference type="PANTHER" id="PTHR46796">
    <property type="entry name" value="HTH-TYPE TRANSCRIPTIONAL ACTIVATOR RHAS-RELATED"/>
    <property type="match status" value="1"/>
</dbReference>
<dbReference type="SMART" id="SM00342">
    <property type="entry name" value="HTH_ARAC"/>
    <property type="match status" value="1"/>
</dbReference>
<keyword evidence="1" id="KW-0805">Transcription regulation</keyword>